<dbReference type="GO" id="GO:0003677">
    <property type="term" value="F:DNA binding"/>
    <property type="evidence" value="ECO:0007669"/>
    <property type="project" value="InterPro"/>
</dbReference>
<dbReference type="Pfam" id="PF04986">
    <property type="entry name" value="Y2_Tnp"/>
    <property type="match status" value="1"/>
</dbReference>
<feature type="domain" description="Transposase IS801/IS1294" evidence="1">
    <location>
        <begin position="46"/>
        <end position="73"/>
    </location>
</feature>
<reference evidence="2" key="1">
    <citation type="submission" date="2020-04" db="EMBL/GenBank/DDBJ databases">
        <authorList>
            <person name="Zhang T."/>
        </authorList>
    </citation>
    <scope>NUCLEOTIDE SEQUENCE</scope>
    <source>
        <strain evidence="2">HKST-UBA02</strain>
    </source>
</reference>
<dbReference type="GO" id="GO:0004803">
    <property type="term" value="F:transposase activity"/>
    <property type="evidence" value="ECO:0007669"/>
    <property type="project" value="InterPro"/>
</dbReference>
<dbReference type="Proteomes" id="UP000739538">
    <property type="component" value="Unassembled WGS sequence"/>
</dbReference>
<dbReference type="AlphaFoldDB" id="A0A956N9K0"/>
<name>A0A956N9K0_UNCEI</name>
<evidence type="ECO:0000259" key="1">
    <source>
        <dbReference type="Pfam" id="PF04986"/>
    </source>
</evidence>
<evidence type="ECO:0000313" key="3">
    <source>
        <dbReference type="Proteomes" id="UP000739538"/>
    </source>
</evidence>
<dbReference type="InterPro" id="IPR007069">
    <property type="entry name" value="Transposase_32"/>
</dbReference>
<gene>
    <name evidence="2" type="ORF">KDA27_05310</name>
</gene>
<evidence type="ECO:0000313" key="2">
    <source>
        <dbReference type="EMBL" id="MCA9755200.1"/>
    </source>
</evidence>
<accession>A0A956N9K0</accession>
<proteinExistence type="predicted"/>
<dbReference type="GO" id="GO:0006313">
    <property type="term" value="P:DNA transposition"/>
    <property type="evidence" value="ECO:0007669"/>
    <property type="project" value="InterPro"/>
</dbReference>
<organism evidence="2 3">
    <name type="scientific">Eiseniibacteriota bacterium</name>
    <dbReference type="NCBI Taxonomy" id="2212470"/>
    <lineage>
        <taxon>Bacteria</taxon>
        <taxon>Candidatus Eiseniibacteriota</taxon>
    </lineage>
</organism>
<reference evidence="2" key="2">
    <citation type="journal article" date="2021" name="Microbiome">
        <title>Successional dynamics and alternative stable states in a saline activated sludge microbial community over 9 years.</title>
        <authorList>
            <person name="Wang Y."/>
            <person name="Ye J."/>
            <person name="Ju F."/>
            <person name="Liu L."/>
            <person name="Boyd J.A."/>
            <person name="Deng Y."/>
            <person name="Parks D.H."/>
            <person name="Jiang X."/>
            <person name="Yin X."/>
            <person name="Woodcroft B.J."/>
            <person name="Tyson G.W."/>
            <person name="Hugenholtz P."/>
            <person name="Polz M.F."/>
            <person name="Zhang T."/>
        </authorList>
    </citation>
    <scope>NUCLEOTIDE SEQUENCE</scope>
    <source>
        <strain evidence="2">HKST-UBA02</strain>
    </source>
</reference>
<sequence length="117" mass="13002">MPWALRARLSVDRRLLSDVLSSFLRPIFAWERRRGRSLGIWDGETGAVTFLQRFGGALNLHPHFHSLIPDGLFVPVPGREELEFVPLPPPSAEEVRTLTERIAALGPSVGITEPPSP</sequence>
<comment type="caution">
    <text evidence="2">The sequence shown here is derived from an EMBL/GenBank/DDBJ whole genome shotgun (WGS) entry which is preliminary data.</text>
</comment>
<protein>
    <submittedName>
        <fullName evidence="2">Transposase</fullName>
    </submittedName>
</protein>
<dbReference type="EMBL" id="JAGQHS010000017">
    <property type="protein sequence ID" value="MCA9755200.1"/>
    <property type="molecule type" value="Genomic_DNA"/>
</dbReference>